<gene>
    <name evidence="2" type="ORF">BS50DRAFT_57147</name>
</gene>
<evidence type="ECO:0000313" key="2">
    <source>
        <dbReference type="EMBL" id="PSN65391.1"/>
    </source>
</evidence>
<dbReference type="Proteomes" id="UP000240883">
    <property type="component" value="Unassembled WGS sequence"/>
</dbReference>
<sequence length="132" mass="13952">MVYAAHAWQALSALIQQPAHMNAPPSGALDNPFLKFTSFPCAVSCRSGSDVSVSAGRFSNTTTNPHPVPMISWAVGLSRAFVALAATSVPILTYTRQSIRCSAPPLTPLLAGIPTAATSFPREALRDGKTIW</sequence>
<name>A0A2T2NIX7_CORCC</name>
<organism evidence="2 3">
    <name type="scientific">Corynespora cassiicola Philippines</name>
    <dbReference type="NCBI Taxonomy" id="1448308"/>
    <lineage>
        <taxon>Eukaryota</taxon>
        <taxon>Fungi</taxon>
        <taxon>Dikarya</taxon>
        <taxon>Ascomycota</taxon>
        <taxon>Pezizomycotina</taxon>
        <taxon>Dothideomycetes</taxon>
        <taxon>Pleosporomycetidae</taxon>
        <taxon>Pleosporales</taxon>
        <taxon>Corynesporascaceae</taxon>
        <taxon>Corynespora</taxon>
    </lineage>
</organism>
<protein>
    <submittedName>
        <fullName evidence="2">Uncharacterized protein</fullName>
    </submittedName>
</protein>
<keyword evidence="1" id="KW-0472">Membrane</keyword>
<keyword evidence="3" id="KW-1185">Reference proteome</keyword>
<reference evidence="2 3" key="1">
    <citation type="journal article" date="2018" name="Front. Microbiol.">
        <title>Genome-Wide Analysis of Corynespora cassiicola Leaf Fall Disease Putative Effectors.</title>
        <authorList>
            <person name="Lopez D."/>
            <person name="Ribeiro S."/>
            <person name="Label P."/>
            <person name="Fumanal B."/>
            <person name="Venisse J.S."/>
            <person name="Kohler A."/>
            <person name="de Oliveira R.R."/>
            <person name="Labutti K."/>
            <person name="Lipzen A."/>
            <person name="Lail K."/>
            <person name="Bauer D."/>
            <person name="Ohm R.A."/>
            <person name="Barry K.W."/>
            <person name="Spatafora J."/>
            <person name="Grigoriev I.V."/>
            <person name="Martin F.M."/>
            <person name="Pujade-Renaud V."/>
        </authorList>
    </citation>
    <scope>NUCLEOTIDE SEQUENCE [LARGE SCALE GENOMIC DNA]</scope>
    <source>
        <strain evidence="2 3">Philippines</strain>
    </source>
</reference>
<feature type="transmembrane region" description="Helical" evidence="1">
    <location>
        <begin position="70"/>
        <end position="92"/>
    </location>
</feature>
<evidence type="ECO:0000256" key="1">
    <source>
        <dbReference type="SAM" id="Phobius"/>
    </source>
</evidence>
<keyword evidence="1" id="KW-0812">Transmembrane</keyword>
<dbReference type="AlphaFoldDB" id="A0A2T2NIX7"/>
<proteinExistence type="predicted"/>
<evidence type="ECO:0000313" key="3">
    <source>
        <dbReference type="Proteomes" id="UP000240883"/>
    </source>
</evidence>
<accession>A0A2T2NIX7</accession>
<keyword evidence="1" id="KW-1133">Transmembrane helix</keyword>
<dbReference type="EMBL" id="KZ678137">
    <property type="protein sequence ID" value="PSN65391.1"/>
    <property type="molecule type" value="Genomic_DNA"/>
</dbReference>